<evidence type="ECO:0008006" key="3">
    <source>
        <dbReference type="Google" id="ProtNLM"/>
    </source>
</evidence>
<evidence type="ECO:0000313" key="1">
    <source>
        <dbReference type="EMBL" id="QGG41816.1"/>
    </source>
</evidence>
<keyword evidence="2" id="KW-1185">Reference proteome</keyword>
<sequence>MNWDELCDALDEIDSEPQREQRLSEYRRMLATFAPGQEGRAETLSRIADELAADDRLDEARSTYQEVLDDGGRTILSPLAGLLDVALQQQDEARVDELLALLLVRSRADELVVGDYEWIAEALEEAGRLRPALRWFTIPLRDIQPGDLDLMPIVALEGRWRVRRALGLPIDAYDDARDVWHEINDQAEAATP</sequence>
<reference evidence="1 2" key="1">
    <citation type="submission" date="2019-11" db="EMBL/GenBank/DDBJ databases">
        <authorList>
            <person name="Li J."/>
        </authorList>
    </citation>
    <scope>NUCLEOTIDE SEQUENCE [LARGE SCALE GENOMIC DNA]</scope>
    <source>
        <strain evidence="1 2">MF47</strain>
    </source>
</reference>
<dbReference type="RefSeq" id="WP_153653082.1">
    <property type="nucleotide sequence ID" value="NZ_CP045737.1"/>
</dbReference>
<organism evidence="1 2">
    <name type="scientific">Aeromicrobium yanjiei</name>
    <dbReference type="NCBI Taxonomy" id="2662028"/>
    <lineage>
        <taxon>Bacteria</taxon>
        <taxon>Bacillati</taxon>
        <taxon>Actinomycetota</taxon>
        <taxon>Actinomycetes</taxon>
        <taxon>Propionibacteriales</taxon>
        <taxon>Nocardioidaceae</taxon>
        <taxon>Aeromicrobium</taxon>
    </lineage>
</organism>
<gene>
    <name evidence="1" type="ORF">GEV26_10825</name>
</gene>
<dbReference type="KEGG" id="aef:GEV26_10825"/>
<protein>
    <recommendedName>
        <fullName evidence="3">Tetratricopeptide repeat protein</fullName>
    </recommendedName>
</protein>
<evidence type="ECO:0000313" key="2">
    <source>
        <dbReference type="Proteomes" id="UP000392064"/>
    </source>
</evidence>
<dbReference type="EMBL" id="CP045737">
    <property type="protein sequence ID" value="QGG41816.1"/>
    <property type="molecule type" value="Genomic_DNA"/>
</dbReference>
<proteinExistence type="predicted"/>
<accession>A0A5Q2ML50</accession>
<dbReference type="Proteomes" id="UP000392064">
    <property type="component" value="Chromosome"/>
</dbReference>
<name>A0A5Q2ML50_9ACTN</name>
<dbReference type="AlphaFoldDB" id="A0A5Q2ML50"/>